<evidence type="ECO:0000259" key="9">
    <source>
        <dbReference type="Pfam" id="PF04560"/>
    </source>
</evidence>
<dbReference type="InterPro" id="IPR007641">
    <property type="entry name" value="RNA_pol_Rpb2_7"/>
</dbReference>
<evidence type="ECO:0000256" key="5">
    <source>
        <dbReference type="ARBA" id="ARBA00022695"/>
    </source>
</evidence>
<evidence type="ECO:0000259" key="8">
    <source>
        <dbReference type="Pfam" id="PF00562"/>
    </source>
</evidence>
<dbReference type="OrthoDB" id="10248617at2759"/>
<evidence type="ECO:0000256" key="3">
    <source>
        <dbReference type="ARBA" id="ARBA00022478"/>
    </source>
</evidence>
<keyword evidence="5" id="KW-0548">Nucleotidyltransferase</keyword>
<evidence type="ECO:0000313" key="10">
    <source>
        <dbReference type="EMBL" id="MQM06596.1"/>
    </source>
</evidence>
<dbReference type="InterPro" id="IPR007120">
    <property type="entry name" value="DNA-dir_RNAP_su2_dom"/>
</dbReference>
<feature type="domain" description="DNA-directed RNA polymerase subunit 2 hybrid-binding" evidence="8">
    <location>
        <begin position="1"/>
        <end position="45"/>
    </location>
</feature>
<evidence type="ECO:0000256" key="1">
    <source>
        <dbReference type="ARBA" id="ARBA00006835"/>
    </source>
</evidence>
<evidence type="ECO:0000313" key="11">
    <source>
        <dbReference type="Proteomes" id="UP000652761"/>
    </source>
</evidence>
<keyword evidence="4" id="KW-0808">Transferase</keyword>
<accession>A0A843WFQ7</accession>
<dbReference type="SUPFAM" id="SSF64484">
    <property type="entry name" value="beta and beta-prime subunits of DNA dependent RNA-polymerase"/>
    <property type="match status" value="1"/>
</dbReference>
<feature type="domain" description="RNA polymerase Rpb2" evidence="9">
    <location>
        <begin position="47"/>
        <end position="93"/>
    </location>
</feature>
<dbReference type="EC" id="2.7.7.6" evidence="2"/>
<reference evidence="10" key="1">
    <citation type="submission" date="2017-07" db="EMBL/GenBank/DDBJ databases">
        <title>Taro Niue Genome Assembly and Annotation.</title>
        <authorList>
            <person name="Atibalentja N."/>
            <person name="Keating K."/>
            <person name="Fields C.J."/>
        </authorList>
    </citation>
    <scope>NUCLEOTIDE SEQUENCE</scope>
    <source>
        <strain evidence="10">Niue_2</strain>
        <tissue evidence="10">Leaf</tissue>
    </source>
</reference>
<protein>
    <recommendedName>
        <fullName evidence="2">DNA-directed RNA polymerase</fullName>
        <ecNumber evidence="2">2.7.7.6</ecNumber>
    </recommendedName>
</protein>
<keyword evidence="3" id="KW-0240">DNA-directed RNA polymerase</keyword>
<comment type="similarity">
    <text evidence="1">Belongs to the RNA polymerase beta chain family.</text>
</comment>
<proteinExistence type="inferred from homology"/>
<dbReference type="InterPro" id="IPR037033">
    <property type="entry name" value="DNA-dir_RNAP_su2_hyb_sf"/>
</dbReference>
<feature type="compositionally biased region" description="Basic residues" evidence="7">
    <location>
        <begin position="187"/>
        <end position="204"/>
    </location>
</feature>
<evidence type="ECO:0000256" key="4">
    <source>
        <dbReference type="ARBA" id="ARBA00022679"/>
    </source>
</evidence>
<feature type="region of interest" description="Disordered" evidence="7">
    <location>
        <begin position="165"/>
        <end position="204"/>
    </location>
</feature>
<organism evidence="10 11">
    <name type="scientific">Colocasia esculenta</name>
    <name type="common">Wild taro</name>
    <name type="synonym">Arum esculentum</name>
    <dbReference type="NCBI Taxonomy" id="4460"/>
    <lineage>
        <taxon>Eukaryota</taxon>
        <taxon>Viridiplantae</taxon>
        <taxon>Streptophyta</taxon>
        <taxon>Embryophyta</taxon>
        <taxon>Tracheophyta</taxon>
        <taxon>Spermatophyta</taxon>
        <taxon>Magnoliopsida</taxon>
        <taxon>Liliopsida</taxon>
        <taxon>Araceae</taxon>
        <taxon>Aroideae</taxon>
        <taxon>Colocasieae</taxon>
        <taxon>Colocasia</taxon>
    </lineage>
</organism>
<name>A0A843WFQ7_COLES</name>
<dbReference type="GO" id="GO:0000428">
    <property type="term" value="C:DNA-directed RNA polymerase complex"/>
    <property type="evidence" value="ECO:0007669"/>
    <property type="project" value="UniProtKB-KW"/>
</dbReference>
<keyword evidence="6" id="KW-0804">Transcription</keyword>
<dbReference type="Gene3D" id="3.90.1800.10">
    <property type="entry name" value="RNA polymerase alpha subunit dimerisation domain"/>
    <property type="match status" value="1"/>
</dbReference>
<comment type="caution">
    <text evidence="10">The sequence shown here is derived from an EMBL/GenBank/DDBJ whole genome shotgun (WGS) entry which is preliminary data.</text>
</comment>
<dbReference type="GO" id="GO:0003899">
    <property type="term" value="F:DNA-directed RNA polymerase activity"/>
    <property type="evidence" value="ECO:0007669"/>
    <property type="project" value="UniProtKB-EC"/>
</dbReference>
<dbReference type="AlphaFoldDB" id="A0A843WFQ7"/>
<dbReference type="Pfam" id="PF00562">
    <property type="entry name" value="RNA_pol_Rpb2_6"/>
    <property type="match status" value="1"/>
</dbReference>
<keyword evidence="11" id="KW-1185">Reference proteome</keyword>
<dbReference type="GO" id="GO:0032549">
    <property type="term" value="F:ribonucleoside binding"/>
    <property type="evidence" value="ECO:0007669"/>
    <property type="project" value="InterPro"/>
</dbReference>
<dbReference type="Gene3D" id="2.40.270.10">
    <property type="entry name" value="DNA-directed RNA polymerase, subunit 2, domain 6"/>
    <property type="match status" value="1"/>
</dbReference>
<evidence type="ECO:0000256" key="7">
    <source>
        <dbReference type="SAM" id="MobiDB-lite"/>
    </source>
</evidence>
<dbReference type="GO" id="GO:0006351">
    <property type="term" value="P:DNA-templated transcription"/>
    <property type="evidence" value="ECO:0007669"/>
    <property type="project" value="InterPro"/>
</dbReference>
<dbReference type="InterPro" id="IPR015712">
    <property type="entry name" value="DNA-dir_RNA_pol_su2"/>
</dbReference>
<dbReference type="EMBL" id="NMUH01003667">
    <property type="protein sequence ID" value="MQM06596.1"/>
    <property type="molecule type" value="Genomic_DNA"/>
</dbReference>
<evidence type="ECO:0000256" key="6">
    <source>
        <dbReference type="ARBA" id="ARBA00023163"/>
    </source>
</evidence>
<evidence type="ECO:0000256" key="2">
    <source>
        <dbReference type="ARBA" id="ARBA00012418"/>
    </source>
</evidence>
<dbReference type="GO" id="GO:0003677">
    <property type="term" value="F:DNA binding"/>
    <property type="evidence" value="ECO:0007669"/>
    <property type="project" value="InterPro"/>
</dbReference>
<gene>
    <name evidence="10" type="ORF">Taro_039420</name>
</gene>
<dbReference type="Proteomes" id="UP000652761">
    <property type="component" value="Unassembled WGS sequence"/>
</dbReference>
<dbReference type="Pfam" id="PF04560">
    <property type="entry name" value="RNA_pol_Rpb2_7"/>
    <property type="match status" value="1"/>
</dbReference>
<sequence length="204" mass="22594">MMHCLIFMGPTFYQRLIHIAKDKVNFRNTVPVHPLTRQPIADRKRFGGVRFGEIERDCLLAHVAAANLHECLFTLNDSSHMHVCQTCTRVANVIQRPVPGGKKGTTVGVTRRGRGWGSLGGGGALAQWVAVATRKEEEEAWWVVVATRKEEEKVEWVVQEEGPSQWVMAAAGRKGGTTAEADGGGGGRRRGRNNSGGRRWRRRA</sequence>
<dbReference type="PANTHER" id="PTHR20856">
    <property type="entry name" value="DNA-DIRECTED RNA POLYMERASE I SUBUNIT 2"/>
    <property type="match status" value="1"/>
</dbReference>